<dbReference type="RefSeq" id="WP_230219291.1">
    <property type="nucleotide sequence ID" value="NZ_JAJKFT010000010.1"/>
</dbReference>
<accession>A0A9X1MND1</accession>
<name>A0A9X1MND1_9BACT</name>
<evidence type="ECO:0000313" key="2">
    <source>
        <dbReference type="Proteomes" id="UP001139103"/>
    </source>
</evidence>
<comment type="caution">
    <text evidence="1">The sequence shown here is derived from an EMBL/GenBank/DDBJ whole genome shotgun (WGS) entry which is preliminary data.</text>
</comment>
<evidence type="ECO:0008006" key="3">
    <source>
        <dbReference type="Google" id="ProtNLM"/>
    </source>
</evidence>
<protein>
    <recommendedName>
        <fullName evidence="3">SMI1/KNR4 family protein</fullName>
    </recommendedName>
</protein>
<dbReference type="Proteomes" id="UP001139103">
    <property type="component" value="Unassembled WGS sequence"/>
</dbReference>
<organism evidence="1 2">
    <name type="scientific">Blastopirellula sediminis</name>
    <dbReference type="NCBI Taxonomy" id="2894196"/>
    <lineage>
        <taxon>Bacteria</taxon>
        <taxon>Pseudomonadati</taxon>
        <taxon>Planctomycetota</taxon>
        <taxon>Planctomycetia</taxon>
        <taxon>Pirellulales</taxon>
        <taxon>Pirellulaceae</taxon>
        <taxon>Blastopirellula</taxon>
    </lineage>
</organism>
<keyword evidence="2" id="KW-1185">Reference proteome</keyword>
<evidence type="ECO:0000313" key="1">
    <source>
        <dbReference type="EMBL" id="MCC9629370.1"/>
    </source>
</evidence>
<gene>
    <name evidence="1" type="ORF">LOC68_13290</name>
</gene>
<sequence length="165" mass="18563">MGRNYEAAIAGLRDAGWDVQETAVDRPLPDFFLARYPWLPSDIRQFIAGTIRVVSPDETSWFMTSAELAGDSGSAFLWNQWELDSLEVAAEDADWRQSIVEFWDNHCPLILSVKNGYAHLSVRKRDLAIVAGGEPEYEEVAVVADSLDALRQKITQRDEAISLYV</sequence>
<reference evidence="1" key="1">
    <citation type="submission" date="2021-11" db="EMBL/GenBank/DDBJ databases">
        <title>Genome sequence.</title>
        <authorList>
            <person name="Sun Q."/>
        </authorList>
    </citation>
    <scope>NUCLEOTIDE SEQUENCE</scope>
    <source>
        <strain evidence="1">JC732</strain>
    </source>
</reference>
<dbReference type="AlphaFoldDB" id="A0A9X1MND1"/>
<proteinExistence type="predicted"/>
<dbReference type="EMBL" id="JAJKFT010000010">
    <property type="protein sequence ID" value="MCC9629370.1"/>
    <property type="molecule type" value="Genomic_DNA"/>
</dbReference>